<feature type="domain" description="VOC" evidence="1">
    <location>
        <begin position="170"/>
        <end position="286"/>
    </location>
</feature>
<organism evidence="2 4">
    <name type="scientific">Ardenticatena maritima</name>
    <dbReference type="NCBI Taxonomy" id="872965"/>
    <lineage>
        <taxon>Bacteria</taxon>
        <taxon>Bacillati</taxon>
        <taxon>Chloroflexota</taxon>
        <taxon>Ardenticatenia</taxon>
        <taxon>Ardenticatenales</taxon>
        <taxon>Ardenticatenaceae</taxon>
        <taxon>Ardenticatena</taxon>
    </lineage>
</organism>
<dbReference type="RefSeq" id="WP_054492945.1">
    <property type="nucleotide sequence ID" value="NZ_BBZA01000112.1"/>
</dbReference>
<reference evidence="2" key="1">
    <citation type="journal article" date="2015" name="Genome Announc.">
        <title>Draft Genome Sequence of a Heterotrophic Facultative Anaerobic Thermophilic Bacterium, Ardenticatena maritima Strain 110ST.</title>
        <authorList>
            <person name="Kawaichi S."/>
            <person name="Yoshida T."/>
            <person name="Sako Y."/>
            <person name="Nakamura R."/>
        </authorList>
    </citation>
    <scope>NUCLEOTIDE SEQUENCE [LARGE SCALE GENOMIC DNA]</scope>
    <source>
        <strain evidence="2">110S</strain>
    </source>
</reference>
<keyword evidence="4" id="KW-1185">Reference proteome</keyword>
<dbReference type="PANTHER" id="PTHR43279:SF1">
    <property type="entry name" value="CATECHOL-2,3-DIOXYGENASE"/>
    <property type="match status" value="1"/>
</dbReference>
<comment type="caution">
    <text evidence="2">The sequence shown here is derived from an EMBL/GenBank/DDBJ whole genome shotgun (WGS) entry which is preliminary data.</text>
</comment>
<sequence length="291" mass="32188">MTLPATTHIGPVHLIVRDLSRALHFYSTLLGFQEMQRHGETVVLTSGPDRPPRLILTARADAVPKPPRTTGLYHVAIRLPNRQELARVFARLVAHEWRFHGFSDHKVSEAIYLPDPDGNGLELYRDRPRETWPWRGGQVAMRTDPLDVNALLREAQADARPWTGIHPDTDIGHVHLHVRDLDEAEAFYAGVLGLDCTQRDYPGARFFAAGGYHHHVGTNIWAGQGAPPPPPHAVGLRFFTLVVPDAQAVAEIIARAEAANVLETRLNAQAAFLRDQSGNRVLVATDEAAAL</sequence>
<dbReference type="EMBL" id="LGKN01000007">
    <property type="protein sequence ID" value="KPL86947.1"/>
    <property type="molecule type" value="Genomic_DNA"/>
</dbReference>
<dbReference type="EMBL" id="BBZA01000112">
    <property type="protein sequence ID" value="GAP63077.1"/>
    <property type="molecule type" value="Genomic_DNA"/>
</dbReference>
<evidence type="ECO:0000313" key="4">
    <source>
        <dbReference type="Proteomes" id="UP000037784"/>
    </source>
</evidence>
<dbReference type="STRING" id="872965.SE16_12820"/>
<dbReference type="FunCoup" id="A0A0N0RFL2">
    <property type="interactions" value="15"/>
</dbReference>
<dbReference type="SUPFAM" id="SSF54593">
    <property type="entry name" value="Glyoxalase/Bleomycin resistance protein/Dihydroxybiphenyl dioxygenase"/>
    <property type="match status" value="2"/>
</dbReference>
<evidence type="ECO:0000259" key="1">
    <source>
        <dbReference type="PROSITE" id="PS51819"/>
    </source>
</evidence>
<dbReference type="PROSITE" id="PS51819">
    <property type="entry name" value="VOC"/>
    <property type="match status" value="2"/>
</dbReference>
<gene>
    <name evidence="2" type="ORF">ARMA_1500</name>
    <name evidence="3" type="ORF">SE16_12820</name>
</gene>
<dbReference type="Gene3D" id="3.10.180.10">
    <property type="entry name" value="2,3-Dihydroxybiphenyl 1,2-Dioxygenase, domain 1"/>
    <property type="match status" value="2"/>
</dbReference>
<evidence type="ECO:0000313" key="2">
    <source>
        <dbReference type="EMBL" id="GAP63077.1"/>
    </source>
</evidence>
<dbReference type="OrthoDB" id="9792626at2"/>
<name>A0A0N0RFL2_9CHLR</name>
<dbReference type="Proteomes" id="UP000050502">
    <property type="component" value="Unassembled WGS sequence"/>
</dbReference>
<protein>
    <recommendedName>
        <fullName evidence="1">VOC domain-containing protein</fullName>
    </recommendedName>
</protein>
<dbReference type="Proteomes" id="UP000037784">
    <property type="component" value="Unassembled WGS sequence"/>
</dbReference>
<dbReference type="Pfam" id="PF00903">
    <property type="entry name" value="Glyoxalase"/>
    <property type="match status" value="2"/>
</dbReference>
<proteinExistence type="predicted"/>
<dbReference type="InterPro" id="IPR037523">
    <property type="entry name" value="VOC_core"/>
</dbReference>
<feature type="domain" description="VOC" evidence="1">
    <location>
        <begin position="8"/>
        <end position="126"/>
    </location>
</feature>
<dbReference type="InterPro" id="IPR029068">
    <property type="entry name" value="Glyas_Bleomycin-R_OHBP_Dase"/>
</dbReference>
<reference evidence="3 5" key="2">
    <citation type="submission" date="2015-07" db="EMBL/GenBank/DDBJ databases">
        <title>Whole genome sequence of Ardenticatena maritima DSM 23922.</title>
        <authorList>
            <person name="Hemp J."/>
            <person name="Ward L.M."/>
            <person name="Pace L.A."/>
            <person name="Fischer W.W."/>
        </authorList>
    </citation>
    <scope>NUCLEOTIDE SEQUENCE [LARGE SCALE GENOMIC DNA]</scope>
    <source>
        <strain evidence="3 5">110S</strain>
    </source>
</reference>
<reference evidence="4" key="3">
    <citation type="submission" date="2015-08" db="EMBL/GenBank/DDBJ databases">
        <title>Draft Genome Sequence of a Heterotrophic Facultative Anaerobic Bacterium Ardenticatena maritima Strain 110S.</title>
        <authorList>
            <person name="Kawaichi S."/>
            <person name="Yoshida T."/>
            <person name="Sako Y."/>
            <person name="Nakamura R."/>
        </authorList>
    </citation>
    <scope>NUCLEOTIDE SEQUENCE [LARGE SCALE GENOMIC DNA]</scope>
    <source>
        <strain evidence="4">110S</strain>
    </source>
</reference>
<evidence type="ECO:0000313" key="5">
    <source>
        <dbReference type="Proteomes" id="UP000050502"/>
    </source>
</evidence>
<dbReference type="PANTHER" id="PTHR43279">
    <property type="entry name" value="CATECHOL-2,3-DIOXYGENASE"/>
    <property type="match status" value="1"/>
</dbReference>
<evidence type="ECO:0000313" key="3">
    <source>
        <dbReference type="EMBL" id="KPL86947.1"/>
    </source>
</evidence>
<dbReference type="PATRIC" id="fig|872965.6.peg.3034"/>
<accession>A0A0N0RFL2</accession>
<dbReference type="AlphaFoldDB" id="A0A0N0RFL2"/>
<dbReference type="InterPro" id="IPR004360">
    <property type="entry name" value="Glyas_Fos-R_dOase_dom"/>
</dbReference>